<evidence type="ECO:0000256" key="2">
    <source>
        <dbReference type="ARBA" id="ARBA00023015"/>
    </source>
</evidence>
<keyword evidence="9" id="KW-1185">Reference proteome</keyword>
<feature type="DNA-binding region" description="H-T-H motif" evidence="5">
    <location>
        <begin position="52"/>
        <end position="71"/>
    </location>
</feature>
<dbReference type="Pfam" id="PF13977">
    <property type="entry name" value="TetR_C_6"/>
    <property type="match status" value="1"/>
</dbReference>
<evidence type="ECO:0000259" key="7">
    <source>
        <dbReference type="PROSITE" id="PS50977"/>
    </source>
</evidence>
<evidence type="ECO:0000313" key="9">
    <source>
        <dbReference type="Proteomes" id="UP000740605"/>
    </source>
</evidence>
<dbReference type="InterPro" id="IPR050109">
    <property type="entry name" value="HTH-type_TetR-like_transc_reg"/>
</dbReference>
<dbReference type="Proteomes" id="UP000740605">
    <property type="component" value="Unassembled WGS sequence"/>
</dbReference>
<dbReference type="InterPro" id="IPR039538">
    <property type="entry name" value="BetI_C"/>
</dbReference>
<keyword evidence="4" id="KW-0804">Transcription</keyword>
<evidence type="ECO:0000313" key="8">
    <source>
        <dbReference type="EMBL" id="MBT8797679.1"/>
    </source>
</evidence>
<reference evidence="8 9" key="1">
    <citation type="submission" date="2021-03" db="EMBL/GenBank/DDBJ databases">
        <title>Microbacterium pauli sp. nov., isolated from microfiltered milk.</title>
        <authorList>
            <person name="Bellassi P."/>
            <person name="Fontana A."/>
            <person name="Callegari M.L."/>
            <person name="Lorenzo M."/>
            <person name="Cappa F."/>
        </authorList>
    </citation>
    <scope>NUCLEOTIDE SEQUENCE [LARGE SCALE GENOMIC DNA]</scope>
    <source>
        <strain evidence="8 9">DSM 18909</strain>
    </source>
</reference>
<feature type="domain" description="HTH tetR-type" evidence="7">
    <location>
        <begin position="29"/>
        <end position="89"/>
    </location>
</feature>
<accession>A0ABS5XU51</accession>
<dbReference type="InterPro" id="IPR001647">
    <property type="entry name" value="HTH_TetR"/>
</dbReference>
<dbReference type="InterPro" id="IPR009057">
    <property type="entry name" value="Homeodomain-like_sf"/>
</dbReference>
<dbReference type="SUPFAM" id="SSF48498">
    <property type="entry name" value="Tetracyclin repressor-like, C-terminal domain"/>
    <property type="match status" value="1"/>
</dbReference>
<dbReference type="PANTHER" id="PTHR30055">
    <property type="entry name" value="HTH-TYPE TRANSCRIPTIONAL REGULATOR RUTR"/>
    <property type="match status" value="1"/>
</dbReference>
<dbReference type="PRINTS" id="PR00455">
    <property type="entry name" value="HTHTETR"/>
</dbReference>
<evidence type="ECO:0000256" key="6">
    <source>
        <dbReference type="SAM" id="MobiDB-lite"/>
    </source>
</evidence>
<dbReference type="PANTHER" id="PTHR30055:SF226">
    <property type="entry name" value="HTH-TYPE TRANSCRIPTIONAL REGULATOR PKSA"/>
    <property type="match status" value="1"/>
</dbReference>
<dbReference type="InterPro" id="IPR036271">
    <property type="entry name" value="Tet_transcr_reg_TetR-rel_C_sf"/>
</dbReference>
<dbReference type="SUPFAM" id="SSF46689">
    <property type="entry name" value="Homeodomain-like"/>
    <property type="match status" value="1"/>
</dbReference>
<keyword evidence="2" id="KW-0805">Transcription regulation</keyword>
<protein>
    <submittedName>
        <fullName evidence="8">TetR/AcrR family transcriptional regulator</fullName>
    </submittedName>
</protein>
<dbReference type="RefSeq" id="WP_215486911.1">
    <property type="nucleotide sequence ID" value="NZ_BAAAPJ010000002.1"/>
</dbReference>
<feature type="region of interest" description="Disordered" evidence="6">
    <location>
        <begin position="1"/>
        <end position="27"/>
    </location>
</feature>
<dbReference type="EMBL" id="JAFLHG010000004">
    <property type="protein sequence ID" value="MBT8797679.1"/>
    <property type="molecule type" value="Genomic_DNA"/>
</dbReference>
<feature type="compositionally biased region" description="Low complexity" evidence="6">
    <location>
        <begin position="1"/>
        <end position="15"/>
    </location>
</feature>
<evidence type="ECO:0000256" key="4">
    <source>
        <dbReference type="ARBA" id="ARBA00023163"/>
    </source>
</evidence>
<keyword evidence="3 5" id="KW-0238">DNA-binding</keyword>
<proteinExistence type="predicted"/>
<evidence type="ECO:0000256" key="5">
    <source>
        <dbReference type="PROSITE-ProRule" id="PRU00335"/>
    </source>
</evidence>
<name>A0ABS5XU51_9MICO</name>
<evidence type="ECO:0000256" key="3">
    <source>
        <dbReference type="ARBA" id="ARBA00023125"/>
    </source>
</evidence>
<gene>
    <name evidence="8" type="ORF">J0P97_06290</name>
</gene>
<organism evidence="8 9">
    <name type="scientific">Microbacterium flavum</name>
    <dbReference type="NCBI Taxonomy" id="415216"/>
    <lineage>
        <taxon>Bacteria</taxon>
        <taxon>Bacillati</taxon>
        <taxon>Actinomycetota</taxon>
        <taxon>Actinomycetes</taxon>
        <taxon>Micrococcales</taxon>
        <taxon>Microbacteriaceae</taxon>
        <taxon>Microbacterium</taxon>
    </lineage>
</organism>
<dbReference type="Gene3D" id="1.10.357.10">
    <property type="entry name" value="Tetracycline Repressor, domain 2"/>
    <property type="match status" value="1"/>
</dbReference>
<sequence length="218" mass="23047">MTGPADPADPASPADRTASRSRGSYAKGVARRQEILDRAIEVFAQRGGSRTSLRAIAQEVGVTHAALTHYFGSLDELLVAVYREAARRGEGADAAPDAARADLPQTPAESMRSAAARNRAIPGMVELYSTLVVSALDGDHPAAHAFVTDRFAALRVELARQVTDLQAAGRIRRDVDPQLAAALVIAASDGLQSQWLLDAAVDHEAALALLDRLLAPPI</sequence>
<evidence type="ECO:0000256" key="1">
    <source>
        <dbReference type="ARBA" id="ARBA00022491"/>
    </source>
</evidence>
<keyword evidence="1" id="KW-0678">Repressor</keyword>
<dbReference type="PROSITE" id="PS50977">
    <property type="entry name" value="HTH_TETR_2"/>
    <property type="match status" value="1"/>
</dbReference>
<dbReference type="Pfam" id="PF00440">
    <property type="entry name" value="TetR_N"/>
    <property type="match status" value="1"/>
</dbReference>
<comment type="caution">
    <text evidence="8">The sequence shown here is derived from an EMBL/GenBank/DDBJ whole genome shotgun (WGS) entry which is preliminary data.</text>
</comment>